<evidence type="ECO:0000256" key="4">
    <source>
        <dbReference type="ARBA" id="ARBA00022801"/>
    </source>
</evidence>
<dbReference type="GO" id="GO:0043409">
    <property type="term" value="P:negative regulation of MAPK cascade"/>
    <property type="evidence" value="ECO:0007669"/>
    <property type="project" value="TreeGrafter"/>
</dbReference>
<keyword evidence="3" id="KW-0963">Cytoplasm</keyword>
<dbReference type="InterPro" id="IPR036873">
    <property type="entry name" value="Rhodanese-like_dom_sf"/>
</dbReference>
<feature type="compositionally biased region" description="Low complexity" evidence="7">
    <location>
        <begin position="451"/>
        <end position="471"/>
    </location>
</feature>
<dbReference type="AlphaFoldDB" id="A0A6F9DC36"/>
<feature type="compositionally biased region" description="Polar residues" evidence="7">
    <location>
        <begin position="242"/>
        <end position="258"/>
    </location>
</feature>
<dbReference type="SUPFAM" id="SSF52799">
    <property type="entry name" value="(Phosphotyrosine protein) phosphatases II"/>
    <property type="match status" value="1"/>
</dbReference>
<dbReference type="SMART" id="SM00195">
    <property type="entry name" value="DSPc"/>
    <property type="match status" value="1"/>
</dbReference>
<dbReference type="Gene3D" id="3.40.250.10">
    <property type="entry name" value="Rhodanese-like domain"/>
    <property type="match status" value="1"/>
</dbReference>
<dbReference type="PROSITE" id="PS50206">
    <property type="entry name" value="RHODANESE_3"/>
    <property type="match status" value="1"/>
</dbReference>
<feature type="region of interest" description="Disordered" evidence="7">
    <location>
        <begin position="222"/>
        <end position="260"/>
    </location>
</feature>
<dbReference type="GO" id="GO:0005829">
    <property type="term" value="C:cytosol"/>
    <property type="evidence" value="ECO:0007669"/>
    <property type="project" value="TreeGrafter"/>
</dbReference>
<dbReference type="GO" id="GO:0017017">
    <property type="term" value="F:MAP kinase tyrosine/serine/threonine phosphatase activity"/>
    <property type="evidence" value="ECO:0007669"/>
    <property type="project" value="TreeGrafter"/>
</dbReference>
<comment type="catalytic activity">
    <reaction evidence="6">
        <text>O-phospho-L-tyrosyl-[protein] + H2O = L-tyrosyl-[protein] + phosphate</text>
        <dbReference type="Rhea" id="RHEA:10684"/>
        <dbReference type="Rhea" id="RHEA-COMP:10136"/>
        <dbReference type="Rhea" id="RHEA-COMP:20101"/>
        <dbReference type="ChEBI" id="CHEBI:15377"/>
        <dbReference type="ChEBI" id="CHEBI:43474"/>
        <dbReference type="ChEBI" id="CHEBI:46858"/>
        <dbReference type="ChEBI" id="CHEBI:61978"/>
        <dbReference type="EC" id="3.1.3.48"/>
    </reaction>
</comment>
<dbReference type="InterPro" id="IPR001763">
    <property type="entry name" value="Rhodanese-like_dom"/>
</dbReference>
<protein>
    <submittedName>
        <fullName evidence="11">DUSP6.9 dual specificity phosphatase</fullName>
    </submittedName>
</protein>
<dbReference type="InterPro" id="IPR000387">
    <property type="entry name" value="Tyr_Pase_dom"/>
</dbReference>
<dbReference type="PANTHER" id="PTHR10159:SF519">
    <property type="entry name" value="DUAL SPECIFICITY PROTEIN PHOSPHATASE MPK3"/>
    <property type="match status" value="1"/>
</dbReference>
<evidence type="ECO:0000259" key="8">
    <source>
        <dbReference type="PROSITE" id="PS50054"/>
    </source>
</evidence>
<organism evidence="11">
    <name type="scientific">Phallusia mammillata</name>
    <dbReference type="NCBI Taxonomy" id="59560"/>
    <lineage>
        <taxon>Eukaryota</taxon>
        <taxon>Metazoa</taxon>
        <taxon>Chordata</taxon>
        <taxon>Tunicata</taxon>
        <taxon>Ascidiacea</taxon>
        <taxon>Phlebobranchia</taxon>
        <taxon>Ascidiidae</taxon>
        <taxon>Phallusia</taxon>
    </lineage>
</organism>
<dbReference type="SMART" id="SM00450">
    <property type="entry name" value="RHOD"/>
    <property type="match status" value="1"/>
</dbReference>
<dbReference type="FunFam" id="3.90.190.10:FF:000011">
    <property type="entry name" value="Dual specificity phosphatase 6"/>
    <property type="match status" value="1"/>
</dbReference>
<feature type="region of interest" description="Disordered" evidence="7">
    <location>
        <begin position="446"/>
        <end position="479"/>
    </location>
</feature>
<evidence type="ECO:0000256" key="2">
    <source>
        <dbReference type="ARBA" id="ARBA00008601"/>
    </source>
</evidence>
<feature type="domain" description="Tyrosine specific protein phosphatases" evidence="9">
    <location>
        <begin position="367"/>
        <end position="427"/>
    </location>
</feature>
<sequence>MKITMESKAYVNCEELRESLFRQDDVLLLDCRSNEEYRHGHISGSHNIVLPQLMMRRLKANKLSLKSLVPPNFRQEKEAFLNKCTTYQVVLYDHFTAELNNNDSSMLSLLYNRMSNEGCKVFVLQGGYTKFETGHPDLCTKAGNVLSSDADDEGCGSDESASSSPRGGRCSPVTPLGLTPSILGLGALRISCDNNNEEDEELDNFRLPRGAKRVNRQCDNHRQHRCARHSDRFNSEGESDDPNSATSLSSTEGNTTLTLKPAPLSIPPACTCCTCDKEPSVKSPSPVCPSPSPGHALYGGATIPAEILPGLFLGCAKDASNAEILARYNITYILNVTPNLPNVFEGDKRYKYKQIPITDHWSQNLSQFFPEAIQFIDEARSKNCGVLVHCLAGISRSVTVTVAYLMQKRSWTLNDAYDFVKQRKSNVSPNFNFMGQLLDFEKTLGLGESASPQDGPDSPSSPNSQPTLFFTSPPPPTPTLTLPVRTKGNKGMEQRTAFILPTPLA</sequence>
<dbReference type="CDD" id="cd14566">
    <property type="entry name" value="DSP_MKP_classII"/>
    <property type="match status" value="1"/>
</dbReference>
<feature type="region of interest" description="Disordered" evidence="7">
    <location>
        <begin position="150"/>
        <end position="173"/>
    </location>
</feature>
<evidence type="ECO:0000256" key="3">
    <source>
        <dbReference type="ARBA" id="ARBA00022490"/>
    </source>
</evidence>
<dbReference type="EMBL" id="LR784686">
    <property type="protein sequence ID" value="CAB3240222.1"/>
    <property type="molecule type" value="mRNA"/>
</dbReference>
<evidence type="ECO:0000256" key="1">
    <source>
        <dbReference type="ARBA" id="ARBA00004496"/>
    </source>
</evidence>
<evidence type="ECO:0000256" key="5">
    <source>
        <dbReference type="ARBA" id="ARBA00022912"/>
    </source>
</evidence>
<dbReference type="Pfam" id="PF00782">
    <property type="entry name" value="DSPc"/>
    <property type="match status" value="1"/>
</dbReference>
<dbReference type="PROSITE" id="PS50054">
    <property type="entry name" value="TYR_PHOSPHATASE_DUAL"/>
    <property type="match status" value="1"/>
</dbReference>
<comment type="subcellular location">
    <subcellularLocation>
        <location evidence="1">Cytoplasm</location>
    </subcellularLocation>
</comment>
<dbReference type="GO" id="GO:0033550">
    <property type="term" value="F:MAP kinase tyrosine phosphatase activity"/>
    <property type="evidence" value="ECO:0007669"/>
    <property type="project" value="TreeGrafter"/>
</dbReference>
<evidence type="ECO:0000259" key="9">
    <source>
        <dbReference type="PROSITE" id="PS50056"/>
    </source>
</evidence>
<dbReference type="InterPro" id="IPR020422">
    <property type="entry name" value="TYR_PHOSPHATASE_DUAL_dom"/>
</dbReference>
<dbReference type="InterPro" id="IPR000340">
    <property type="entry name" value="Dual-sp_phosphatase_cat-dom"/>
</dbReference>
<dbReference type="SUPFAM" id="SSF52821">
    <property type="entry name" value="Rhodanese/Cell cycle control phosphatase"/>
    <property type="match status" value="1"/>
</dbReference>
<evidence type="ECO:0000256" key="7">
    <source>
        <dbReference type="SAM" id="MobiDB-lite"/>
    </source>
</evidence>
<dbReference type="InterPro" id="IPR029021">
    <property type="entry name" value="Prot-tyrosine_phosphatase-like"/>
</dbReference>
<accession>A0A6F9DC36</accession>
<dbReference type="PROSITE" id="PS50056">
    <property type="entry name" value="TYR_PHOSPHATASE_2"/>
    <property type="match status" value="1"/>
</dbReference>
<comment type="similarity">
    <text evidence="2">Belongs to the protein-tyrosine phosphatase family. Non-receptor class dual specificity subfamily.</text>
</comment>
<dbReference type="CDD" id="cd01446">
    <property type="entry name" value="DSP_MapKP"/>
    <property type="match status" value="1"/>
</dbReference>
<dbReference type="PANTHER" id="PTHR10159">
    <property type="entry name" value="DUAL SPECIFICITY PROTEIN PHOSPHATASE"/>
    <property type="match status" value="1"/>
</dbReference>
<dbReference type="Pfam" id="PF00581">
    <property type="entry name" value="Rhodanese"/>
    <property type="match status" value="1"/>
</dbReference>
<keyword evidence="5" id="KW-0904">Protein phosphatase</keyword>
<evidence type="ECO:0000256" key="6">
    <source>
        <dbReference type="ARBA" id="ARBA00051722"/>
    </source>
</evidence>
<proteinExistence type="evidence at transcript level"/>
<keyword evidence="4" id="KW-0378">Hydrolase</keyword>
<dbReference type="GO" id="GO:0008330">
    <property type="term" value="F:protein tyrosine/threonine phosphatase activity"/>
    <property type="evidence" value="ECO:0007669"/>
    <property type="project" value="TreeGrafter"/>
</dbReference>
<dbReference type="Gene3D" id="3.90.190.10">
    <property type="entry name" value="Protein tyrosine phosphatase superfamily"/>
    <property type="match status" value="1"/>
</dbReference>
<gene>
    <name evidence="11" type="primary">Dusp6</name>
</gene>
<evidence type="ECO:0000259" key="10">
    <source>
        <dbReference type="PROSITE" id="PS50206"/>
    </source>
</evidence>
<feature type="domain" description="Tyrosine-protein phosphatase" evidence="8">
    <location>
        <begin position="303"/>
        <end position="446"/>
    </location>
</feature>
<evidence type="ECO:0000313" key="11">
    <source>
        <dbReference type="EMBL" id="CAB3240222.1"/>
    </source>
</evidence>
<feature type="domain" description="Rhodanese" evidence="10">
    <location>
        <begin position="22"/>
        <end position="140"/>
    </location>
</feature>
<name>A0A6F9DC36_9ASCI</name>
<reference evidence="11" key="1">
    <citation type="submission" date="2020-04" db="EMBL/GenBank/DDBJ databases">
        <authorList>
            <person name="Neveu A P."/>
        </authorList>
    </citation>
    <scope>NUCLEOTIDE SEQUENCE</scope>
    <source>
        <tissue evidence="11">Whole embryo</tissue>
    </source>
</reference>